<keyword evidence="6" id="KW-0406">Ion transport</keyword>
<dbReference type="InterPro" id="IPR039261">
    <property type="entry name" value="FNR_nucleotide-bd"/>
</dbReference>
<evidence type="ECO:0000256" key="4">
    <source>
        <dbReference type="ARBA" id="ARBA00022989"/>
    </source>
</evidence>
<evidence type="ECO:0000259" key="10">
    <source>
        <dbReference type="PROSITE" id="PS51384"/>
    </source>
</evidence>
<dbReference type="PROSITE" id="PS00018">
    <property type="entry name" value="EF_HAND_1"/>
    <property type="match status" value="1"/>
</dbReference>
<dbReference type="RefSeq" id="XP_018126894.2">
    <property type="nucleotide sequence ID" value="XM_018278645.2"/>
</dbReference>
<reference evidence="12" key="2">
    <citation type="journal article" date="2018" name="Nat. Commun.">
        <title>Extreme sensitivity to ultraviolet light in the fungal pathogen causing white-nose syndrome of bats.</title>
        <authorList>
            <person name="Palmer J.M."/>
            <person name="Drees K.P."/>
            <person name="Foster J.T."/>
            <person name="Lindner D.L."/>
        </authorList>
    </citation>
    <scope>NUCLEOTIDE SEQUENCE [LARGE SCALE GENOMIC DNA]</scope>
    <source>
        <strain evidence="12">UAMH 10579</strain>
    </source>
</reference>
<dbReference type="GeneID" id="28842616"/>
<keyword evidence="2 8" id="KW-0812">Transmembrane</keyword>
<feature type="transmembrane region" description="Helical" evidence="8">
    <location>
        <begin position="171"/>
        <end position="189"/>
    </location>
</feature>
<dbReference type="InterPro" id="IPR013112">
    <property type="entry name" value="FAD-bd_8"/>
</dbReference>
<evidence type="ECO:0000256" key="8">
    <source>
        <dbReference type="SAM" id="Phobius"/>
    </source>
</evidence>
<reference evidence="11 12" key="1">
    <citation type="submission" date="2016-03" db="EMBL/GenBank/DDBJ databases">
        <title>Comparative genomics of Pseudogymnoascus destructans, the fungus causing white-nose syndrome of bats.</title>
        <authorList>
            <person name="Palmer J.M."/>
            <person name="Drees K.P."/>
            <person name="Foster J.T."/>
            <person name="Lindner D.L."/>
        </authorList>
    </citation>
    <scope>NUCLEOTIDE SEQUENCE [LARGE SCALE GENOMIC DNA]</scope>
    <source>
        <strain evidence="11 12">UAMH 10579</strain>
    </source>
</reference>
<feature type="domain" description="FAD-binding FR-type" evidence="10">
    <location>
        <begin position="341"/>
        <end position="448"/>
    </location>
</feature>
<keyword evidence="12" id="KW-1185">Reference proteome</keyword>
<dbReference type="InterPro" id="IPR017938">
    <property type="entry name" value="Riboflavin_synthase-like_b-brl"/>
</dbReference>
<evidence type="ECO:0000256" key="1">
    <source>
        <dbReference type="ARBA" id="ARBA00004141"/>
    </source>
</evidence>
<sequence length="567" mass="63920">MDSAQYLTDGEVEEFVSDLDKNNDGFVDYEEIESKLDQVHNEIAPDAKSHHLHHKDLDDEHRHHFLRSVIGSSTYPISRSDLAEVVKGWKVPSLKPDRRAEQSNRNYMKSVPLARRLRAYWAVKGPEILFITFVVSTQVAFGTWQMVKYIIETQWRAALGWGVVLSKTTAGALYPTMFFLIVSMSKYLPTFARRSSAISHFINWDKTHAFHIKISIVALALATLHAIGHLTGTFLYGSRPAQQDKVAAIFGEDAVPRSYRDYASSLPGWTGIAALGIFWIITLFSIPPVRKWNFEVFQLVHLLMFPMIGFLIAHGLEALLQFPMLGYWLAFPTLLVFLERAHRLLVGFHRIRAEMNVLDAETVCIKATIPERRLWPYQAGQYVLLQVPQLSCFQWHPFTIAICEGNTIQIHIKTDGNWSLRLRDLQKETGQSLRCVGIDGPFGAPAQRFYEFDHSLIIGSGIGITPFSGILKDMQTKADKLLLSSAMPLASTEGLPDAYINQATVSTIDTGQNTPEFVAQEKGARFVAPPAMEEQEADATIWISRNEGFKPGDVGFFEEFAQLWSAN</sequence>
<keyword evidence="5" id="KW-0560">Oxidoreductase</keyword>
<evidence type="ECO:0008006" key="13">
    <source>
        <dbReference type="Google" id="ProtNLM"/>
    </source>
</evidence>
<dbReference type="GO" id="GO:0005509">
    <property type="term" value="F:calcium ion binding"/>
    <property type="evidence" value="ECO:0007669"/>
    <property type="project" value="InterPro"/>
</dbReference>
<dbReference type="Gene3D" id="2.40.30.10">
    <property type="entry name" value="Translation factors"/>
    <property type="match status" value="1"/>
</dbReference>
<protein>
    <recommendedName>
        <fullName evidence="13">FAD-binding FR-type domain-containing protein</fullName>
    </recommendedName>
</protein>
<keyword evidence="7 8" id="KW-0472">Membrane</keyword>
<dbReference type="PANTHER" id="PTHR11972:SF153">
    <property type="entry name" value="SUPEROXIDE-GENERATING NADPH OXIDASE HEAVY CHAIN SUBUNIT A"/>
    <property type="match status" value="1"/>
</dbReference>
<dbReference type="Pfam" id="PF08022">
    <property type="entry name" value="FAD_binding_8"/>
    <property type="match status" value="1"/>
</dbReference>
<evidence type="ECO:0000259" key="9">
    <source>
        <dbReference type="PROSITE" id="PS50222"/>
    </source>
</evidence>
<dbReference type="PROSITE" id="PS50222">
    <property type="entry name" value="EF_HAND_2"/>
    <property type="match status" value="1"/>
</dbReference>
<evidence type="ECO:0000256" key="3">
    <source>
        <dbReference type="ARBA" id="ARBA00022982"/>
    </source>
</evidence>
<evidence type="ECO:0000256" key="5">
    <source>
        <dbReference type="ARBA" id="ARBA00023002"/>
    </source>
</evidence>
<comment type="subcellular location">
    <subcellularLocation>
        <location evidence="1">Membrane</location>
        <topology evidence="1">Multi-pass membrane protein</topology>
    </subcellularLocation>
</comment>
<evidence type="ECO:0000313" key="12">
    <source>
        <dbReference type="Proteomes" id="UP000091956"/>
    </source>
</evidence>
<dbReference type="InterPro" id="IPR050369">
    <property type="entry name" value="RBOH/FRE"/>
</dbReference>
<dbReference type="Pfam" id="PF01794">
    <property type="entry name" value="Ferric_reduct"/>
    <property type="match status" value="1"/>
</dbReference>
<name>A0A1B8GBF6_9PEZI</name>
<dbReference type="SUPFAM" id="SSF52343">
    <property type="entry name" value="Ferredoxin reductase-like, C-terminal NADP-linked domain"/>
    <property type="match status" value="1"/>
</dbReference>
<accession>A0A1B8GBF6</accession>
<feature type="transmembrane region" description="Helical" evidence="8">
    <location>
        <begin position="210"/>
        <end position="230"/>
    </location>
</feature>
<proteinExistence type="predicted"/>
<dbReference type="Proteomes" id="UP000091956">
    <property type="component" value="Unassembled WGS sequence"/>
</dbReference>
<feature type="transmembrane region" description="Helical" evidence="8">
    <location>
        <begin position="296"/>
        <end position="313"/>
    </location>
</feature>
<dbReference type="GO" id="GO:0042554">
    <property type="term" value="P:superoxide anion generation"/>
    <property type="evidence" value="ECO:0007669"/>
    <property type="project" value="TreeGrafter"/>
</dbReference>
<dbReference type="InterPro" id="IPR017927">
    <property type="entry name" value="FAD-bd_FR_type"/>
</dbReference>
<feature type="domain" description="EF-hand" evidence="9">
    <location>
        <begin position="7"/>
        <end position="42"/>
    </location>
</feature>
<dbReference type="GO" id="GO:0016175">
    <property type="term" value="F:superoxide-generating NAD(P)H oxidase activity"/>
    <property type="evidence" value="ECO:0007669"/>
    <property type="project" value="TreeGrafter"/>
</dbReference>
<dbReference type="InterPro" id="IPR018247">
    <property type="entry name" value="EF_Hand_1_Ca_BS"/>
</dbReference>
<dbReference type="InterPro" id="IPR013130">
    <property type="entry name" value="Fe3_Rdtase_TM_dom"/>
</dbReference>
<dbReference type="Gene3D" id="3.40.50.80">
    <property type="entry name" value="Nucleotide-binding domain of ferredoxin-NADP reductase (FNR) module"/>
    <property type="match status" value="1"/>
</dbReference>
<dbReference type="PANTHER" id="PTHR11972">
    <property type="entry name" value="NADPH OXIDASE"/>
    <property type="match status" value="1"/>
</dbReference>
<dbReference type="STRING" id="342668.A0A1B8GBF6"/>
<dbReference type="SUPFAM" id="SSF63380">
    <property type="entry name" value="Riboflavin synthase domain-like"/>
    <property type="match status" value="1"/>
</dbReference>
<evidence type="ECO:0000256" key="2">
    <source>
        <dbReference type="ARBA" id="ARBA00022692"/>
    </source>
</evidence>
<feature type="transmembrane region" description="Helical" evidence="8">
    <location>
        <begin position="266"/>
        <end position="284"/>
    </location>
</feature>
<organism evidence="11 12">
    <name type="scientific">Pseudogymnoascus verrucosus</name>
    <dbReference type="NCBI Taxonomy" id="342668"/>
    <lineage>
        <taxon>Eukaryota</taxon>
        <taxon>Fungi</taxon>
        <taxon>Dikarya</taxon>
        <taxon>Ascomycota</taxon>
        <taxon>Pezizomycotina</taxon>
        <taxon>Leotiomycetes</taxon>
        <taxon>Thelebolales</taxon>
        <taxon>Thelebolaceae</taxon>
        <taxon>Pseudogymnoascus</taxon>
    </lineage>
</organism>
<dbReference type="InterPro" id="IPR002048">
    <property type="entry name" value="EF_hand_dom"/>
</dbReference>
<dbReference type="GO" id="GO:0006952">
    <property type="term" value="P:defense response"/>
    <property type="evidence" value="ECO:0007669"/>
    <property type="project" value="TreeGrafter"/>
</dbReference>
<dbReference type="PROSITE" id="PS51384">
    <property type="entry name" value="FAD_FR"/>
    <property type="match status" value="1"/>
</dbReference>
<dbReference type="AlphaFoldDB" id="A0A1B8GBF6"/>
<dbReference type="EMBL" id="KV460257">
    <property type="protein sequence ID" value="OBT93161.2"/>
    <property type="molecule type" value="Genomic_DNA"/>
</dbReference>
<feature type="transmembrane region" description="Helical" evidence="8">
    <location>
        <begin position="128"/>
        <end position="151"/>
    </location>
</feature>
<dbReference type="GO" id="GO:0043020">
    <property type="term" value="C:NADPH oxidase complex"/>
    <property type="evidence" value="ECO:0007669"/>
    <property type="project" value="TreeGrafter"/>
</dbReference>
<keyword evidence="6" id="KW-0813">Transport</keyword>
<keyword evidence="4 8" id="KW-1133">Transmembrane helix</keyword>
<gene>
    <name evidence="11" type="ORF">VE01_09230</name>
</gene>
<evidence type="ECO:0000313" key="11">
    <source>
        <dbReference type="EMBL" id="OBT93161.2"/>
    </source>
</evidence>
<dbReference type="GO" id="GO:0006811">
    <property type="term" value="P:monoatomic ion transport"/>
    <property type="evidence" value="ECO:0007669"/>
    <property type="project" value="UniProtKB-KW"/>
</dbReference>
<dbReference type="CDD" id="cd06186">
    <property type="entry name" value="NOX_Duox_like_FAD_NADP"/>
    <property type="match status" value="1"/>
</dbReference>
<keyword evidence="3" id="KW-0249">Electron transport</keyword>
<evidence type="ECO:0000256" key="7">
    <source>
        <dbReference type="ARBA" id="ARBA00023136"/>
    </source>
</evidence>
<evidence type="ECO:0000256" key="6">
    <source>
        <dbReference type="ARBA" id="ARBA00023065"/>
    </source>
</evidence>